<name>A0A6I4VXZ9_9BACL</name>
<dbReference type="EMBL" id="WUUL01000009">
    <property type="protein sequence ID" value="MXQ54845.1"/>
    <property type="molecule type" value="Genomic_DNA"/>
</dbReference>
<comment type="caution">
    <text evidence="1">The sequence shown here is derived from an EMBL/GenBank/DDBJ whole genome shotgun (WGS) entry which is preliminary data.</text>
</comment>
<proteinExistence type="predicted"/>
<protein>
    <submittedName>
        <fullName evidence="1">Uncharacterized protein</fullName>
    </submittedName>
</protein>
<accession>A0A6I4VXZ9</accession>
<reference evidence="1 2" key="1">
    <citation type="submission" date="2019-12" db="EMBL/GenBank/DDBJ databases">
        <title>Whole-genome analyses of novel actinobacteria.</title>
        <authorList>
            <person name="Sahin N."/>
            <person name="Saygin H."/>
        </authorList>
    </citation>
    <scope>NUCLEOTIDE SEQUENCE [LARGE SCALE GENOMIC DNA]</scope>
    <source>
        <strain evidence="1 2">KC615</strain>
    </source>
</reference>
<evidence type="ECO:0000313" key="2">
    <source>
        <dbReference type="Proteomes" id="UP000430692"/>
    </source>
</evidence>
<dbReference type="RefSeq" id="WP_160802188.1">
    <property type="nucleotide sequence ID" value="NZ_WUUL01000009.1"/>
</dbReference>
<evidence type="ECO:0000313" key="1">
    <source>
        <dbReference type="EMBL" id="MXQ54845.1"/>
    </source>
</evidence>
<sequence>MHIFKLSRWKAPKPSHCPQCYKDDELMWEKGEWKCARCRRIIEPD</sequence>
<gene>
    <name evidence="1" type="ORF">GSM42_14195</name>
</gene>
<dbReference type="AlphaFoldDB" id="A0A6I4VXZ9"/>
<dbReference type="Proteomes" id="UP000430692">
    <property type="component" value="Unassembled WGS sequence"/>
</dbReference>
<organism evidence="1 2">
    <name type="scientific">Shimazuella alba</name>
    <dbReference type="NCBI Taxonomy" id="2690964"/>
    <lineage>
        <taxon>Bacteria</taxon>
        <taxon>Bacillati</taxon>
        <taxon>Bacillota</taxon>
        <taxon>Bacilli</taxon>
        <taxon>Bacillales</taxon>
        <taxon>Thermoactinomycetaceae</taxon>
        <taxon>Shimazuella</taxon>
    </lineage>
</organism>
<keyword evidence="2" id="KW-1185">Reference proteome</keyword>